<feature type="region of interest" description="Disordered" evidence="1">
    <location>
        <begin position="1"/>
        <end position="20"/>
    </location>
</feature>
<dbReference type="AlphaFoldDB" id="A0A0G4HLC0"/>
<name>A0A0G4HLC0_9ALVE</name>
<gene>
    <name evidence="2" type="ORF">Cvel_7314</name>
</gene>
<organism evidence="2">
    <name type="scientific">Chromera velia CCMP2878</name>
    <dbReference type="NCBI Taxonomy" id="1169474"/>
    <lineage>
        <taxon>Eukaryota</taxon>
        <taxon>Sar</taxon>
        <taxon>Alveolata</taxon>
        <taxon>Colpodellida</taxon>
        <taxon>Chromeraceae</taxon>
        <taxon>Chromera</taxon>
    </lineage>
</organism>
<sequence length="459" mass="49832">MGGNKRGKLQPTHIPAVREKERTEEYRVSFDNALFNAPYDRDASIRTKQIKLDEIKVTYADVLSPQREEPTRGPGEAHMADASTTVSKSDHRFFNVGEWKAEKREQSRLKGIAQELKERSEAGDNNTQALIAAVLRCHGKDHESPHQQRMFDSLMDSFGLKGFRGSLMSNGLNFSKETPMGKFDGLFPADLSFIPQGEEKEEGSGGGLMKNFDFGSLFRFGDDKTKGEQGKDTTETVNPDLFMRGSEVGAAGAIALAVAQAPTEDFRGGFVETLVSATNIPPSLQNALNDILLDGTSAVVSAAQMVPFFVSAKELKDFGKEVDPLLVPPVCSDGLKEIPKKTDKAGKTETILWGVLSTFDRKSILESVNVGDVIGEEIFGVGAYLITAASFPLPISDLMEEDNATKGEKEVTVEIEENITVVGDATGGVAVNDVDSDRKGDFNLTNIEAFADSLGFSDN</sequence>
<evidence type="ECO:0000256" key="1">
    <source>
        <dbReference type="SAM" id="MobiDB-lite"/>
    </source>
</evidence>
<accession>A0A0G4HLC0</accession>
<proteinExistence type="predicted"/>
<feature type="region of interest" description="Disordered" evidence="1">
    <location>
        <begin position="65"/>
        <end position="86"/>
    </location>
</feature>
<protein>
    <submittedName>
        <fullName evidence="2">Uncharacterized protein</fullName>
    </submittedName>
</protein>
<dbReference type="VEuPathDB" id="CryptoDB:Cvel_7314"/>
<reference evidence="2" key="1">
    <citation type="submission" date="2014-11" db="EMBL/GenBank/DDBJ databases">
        <authorList>
            <person name="Otto D Thomas"/>
            <person name="Naeem Raeece"/>
        </authorList>
    </citation>
    <scope>NUCLEOTIDE SEQUENCE</scope>
</reference>
<dbReference type="EMBL" id="CDMZ01003039">
    <property type="protein sequence ID" value="CEM44867.1"/>
    <property type="molecule type" value="Genomic_DNA"/>
</dbReference>
<evidence type="ECO:0000313" key="2">
    <source>
        <dbReference type="EMBL" id="CEM44867.1"/>
    </source>
</evidence>